<accession>A0A174C549</accession>
<evidence type="ECO:0000259" key="9">
    <source>
        <dbReference type="PROSITE" id="PS01124"/>
    </source>
</evidence>
<dbReference type="InterPro" id="IPR003661">
    <property type="entry name" value="HisK_dim/P_dom"/>
</dbReference>
<dbReference type="SMART" id="SM00388">
    <property type="entry name" value="HisKA"/>
    <property type="match status" value="1"/>
</dbReference>
<evidence type="ECO:0000313" key="13">
    <source>
        <dbReference type="Proteomes" id="UP000095333"/>
    </source>
</evidence>
<dbReference type="PROSITE" id="PS50109">
    <property type="entry name" value="HIS_KIN"/>
    <property type="match status" value="1"/>
</dbReference>
<dbReference type="Gene3D" id="3.40.50.2300">
    <property type="match status" value="1"/>
</dbReference>
<dbReference type="Gene3D" id="1.10.10.60">
    <property type="entry name" value="Homeodomain-like"/>
    <property type="match status" value="2"/>
</dbReference>
<dbReference type="InterPro" id="IPR011123">
    <property type="entry name" value="Y_Y_Y"/>
</dbReference>
<dbReference type="EC" id="2.7.13.3" evidence="2"/>
<comment type="catalytic activity">
    <reaction evidence="1">
        <text>ATP + protein L-histidine = ADP + protein N-phospho-L-histidine.</text>
        <dbReference type="EC" id="2.7.13.3"/>
    </reaction>
</comment>
<dbReference type="SUPFAM" id="SSF47384">
    <property type="entry name" value="Homodimeric domain of signal transducing histidine kinase"/>
    <property type="match status" value="1"/>
</dbReference>
<dbReference type="Pfam" id="PF00512">
    <property type="entry name" value="HisKA"/>
    <property type="match status" value="1"/>
</dbReference>
<dbReference type="FunFam" id="1.10.287.130:FF:000034">
    <property type="entry name" value="Two-component system sensor histidine kinase/response regulator"/>
    <property type="match status" value="1"/>
</dbReference>
<sequence>MVHKFNIINCIRITYVIYMLLDVLIPATAQPYMIKRLGVEDGISSNYVVGITQDQQGCMWIATEDGLNKFDGNHFTVYTKHTSGLTSNELNTVLADPNENIIWIATQRNGLCAFNCDLETFTSYIAEKSQLQTNDITDLSYASDGGIWITHYHVGIEHYNPRTKKFTAYRNDEIQGLPIPNWTSCEDRTGHLYIGHAFNGLSILSLKDKTVKNYIPDPKDPNSLPGQEVRAICIDKNDNVWIGTNAGLALFNPTTEKFTVFKHNPNDDNSLLSNSIYDIKQMKDGKIWICTNMGGVSILDLQHNAFISAEEIDFQNIKATNDNYGLSSPNARCAYQDCYGNIWIGNYRGGIDFISHTQPMFNILPYTIETAKGLSYKQVWGMWATDNQVWLGSENELGLFINGKKIKTYDLYSHELVYNTHINTIYEDRQKRLWLGTYKNGILLYKPDKQEIVHISSSLFNNLDVRCFYEDQNGKMWIGTETGIYSCTNEVLVKEEEIQKQLPDIMVHSLLRDKEGKLWVGTFGKGISIFDVNNKLLWNFVIENGFCSNAVNHMIKDSEEQIWVATREGLAVFKNTSQPNRYKIFKEKEGLENSHIRAICEDLEKRIWISSNDGISCLDPKQNLFYNYNHHDGVPMGDFMNGSTCMTHNGIIYFGSQNGACFFNPKELSSIRQVSPVKITQFCKYNKKTESKDAEISIPFKKGVVHLPYNQNSFRITFNVLDYTQSPQVEFTYMLEGLENRWYDTQGENQVIFRNIPPGKYNFKVRTRIRNQEWDKEIASLNIFIAPPLWLTWYAKLGYVILFIFALYALLRFYKRKLDLESSLEVERKQSLNKQELNEERLRFYTNITHELRTPLTLILGPLEDLLSDATLSPKHANKISIIHDSATRLLNLINRILEFRKTETQNRKLSVAKGDLGQLVQEVGLRYKELNPNNKVNYHIHIETEDTEIFYDADMITIILDNLMSNAAKYTSEGDITLSLRSVEENQIKYTEISVSDTGHGIDAEALPHIFDRYYQAKSKYQASGSGIGLALVKGLSELHEGILKVESTVDTGTTFTLRLLTENTYPNAIHAQHDMEKKPMDAEETTITDTPTENHPIVLVVEDNTDIREYIRSSFTELYEVITAKDGKEGWELAQARIPNIIVSDIMMPVMDGIELCKRIKEDMRTSHIPVILLTAKDSLQDKEEGYASGADSYLTKPFSAKLLHSRINNLLETRKKIASLLALADIQPKQESAVSSLNKLDNEFLQKITQIIEENLEMEKMDIAFIADKMCMSHSTLYRKIKGLTDMSANEFIRKVKMRKGVELLMSGQYTISEIAYMIGFSSVAYFRQCFKDEYGMSPSDYVKQKQ</sequence>
<dbReference type="PANTHER" id="PTHR43547:SF2">
    <property type="entry name" value="HYBRID SIGNAL TRANSDUCTION HISTIDINE KINASE C"/>
    <property type="match status" value="1"/>
</dbReference>
<dbReference type="SUPFAM" id="SSF52172">
    <property type="entry name" value="CheY-like"/>
    <property type="match status" value="1"/>
</dbReference>
<dbReference type="Gene3D" id="2.60.40.10">
    <property type="entry name" value="Immunoglobulins"/>
    <property type="match status" value="1"/>
</dbReference>
<keyword evidence="12" id="KW-0808">Transferase</keyword>
<keyword evidence="3 7" id="KW-0597">Phosphoprotein</keyword>
<dbReference type="CDD" id="cd00082">
    <property type="entry name" value="HisKA"/>
    <property type="match status" value="1"/>
</dbReference>
<dbReference type="InterPro" id="IPR011110">
    <property type="entry name" value="Reg_prop"/>
</dbReference>
<feature type="domain" description="Histidine kinase" evidence="10">
    <location>
        <begin position="847"/>
        <end position="1065"/>
    </location>
</feature>
<dbReference type="PROSITE" id="PS00041">
    <property type="entry name" value="HTH_ARAC_FAMILY_1"/>
    <property type="match status" value="1"/>
</dbReference>
<dbReference type="InterPro" id="IPR001789">
    <property type="entry name" value="Sig_transdc_resp-reg_receiver"/>
</dbReference>
<evidence type="ECO:0000259" key="10">
    <source>
        <dbReference type="PROSITE" id="PS50109"/>
    </source>
</evidence>
<feature type="domain" description="Response regulatory" evidence="11">
    <location>
        <begin position="1099"/>
        <end position="1214"/>
    </location>
</feature>
<dbReference type="PANTHER" id="PTHR43547">
    <property type="entry name" value="TWO-COMPONENT HISTIDINE KINASE"/>
    <property type="match status" value="1"/>
</dbReference>
<dbReference type="InterPro" id="IPR036890">
    <property type="entry name" value="HATPase_C_sf"/>
</dbReference>
<keyword evidence="5" id="KW-0238">DNA-binding</keyword>
<dbReference type="InterPro" id="IPR036097">
    <property type="entry name" value="HisK_dim/P_sf"/>
</dbReference>
<dbReference type="PROSITE" id="PS01124">
    <property type="entry name" value="HTH_ARAC_FAMILY_2"/>
    <property type="match status" value="1"/>
</dbReference>
<dbReference type="InterPro" id="IPR018062">
    <property type="entry name" value="HTH_AraC-typ_CS"/>
</dbReference>
<keyword evidence="8" id="KW-0472">Membrane</keyword>
<evidence type="ECO:0000256" key="4">
    <source>
        <dbReference type="ARBA" id="ARBA00023015"/>
    </source>
</evidence>
<dbReference type="GO" id="GO:0043565">
    <property type="term" value="F:sequence-specific DNA binding"/>
    <property type="evidence" value="ECO:0007669"/>
    <property type="project" value="InterPro"/>
</dbReference>
<dbReference type="InterPro" id="IPR018060">
    <property type="entry name" value="HTH_AraC"/>
</dbReference>
<dbReference type="Pfam" id="PF07495">
    <property type="entry name" value="Y_Y_Y"/>
    <property type="match status" value="1"/>
</dbReference>
<dbReference type="InterPro" id="IPR005467">
    <property type="entry name" value="His_kinase_dom"/>
</dbReference>
<feature type="domain" description="HTH araC/xylS-type" evidence="9">
    <location>
        <begin position="1249"/>
        <end position="1348"/>
    </location>
</feature>
<evidence type="ECO:0000256" key="2">
    <source>
        <dbReference type="ARBA" id="ARBA00012438"/>
    </source>
</evidence>
<proteinExistence type="predicted"/>
<dbReference type="GO" id="GO:0000155">
    <property type="term" value="F:phosphorelay sensor kinase activity"/>
    <property type="evidence" value="ECO:0007669"/>
    <property type="project" value="InterPro"/>
</dbReference>
<evidence type="ECO:0000256" key="6">
    <source>
        <dbReference type="ARBA" id="ARBA00023163"/>
    </source>
</evidence>
<dbReference type="SMART" id="SM00448">
    <property type="entry name" value="REC"/>
    <property type="match status" value="1"/>
</dbReference>
<dbReference type="GO" id="GO:0003700">
    <property type="term" value="F:DNA-binding transcription factor activity"/>
    <property type="evidence" value="ECO:0007669"/>
    <property type="project" value="InterPro"/>
</dbReference>
<dbReference type="InterPro" id="IPR009057">
    <property type="entry name" value="Homeodomain-like_sf"/>
</dbReference>
<feature type="transmembrane region" description="Helical" evidence="8">
    <location>
        <begin position="790"/>
        <end position="811"/>
    </location>
</feature>
<dbReference type="SMART" id="SM00387">
    <property type="entry name" value="HATPase_c"/>
    <property type="match status" value="1"/>
</dbReference>
<dbReference type="SMART" id="SM00342">
    <property type="entry name" value="HTH_ARAC"/>
    <property type="match status" value="1"/>
</dbReference>
<keyword evidence="8" id="KW-0812">Transmembrane</keyword>
<keyword evidence="6" id="KW-0804">Transcription</keyword>
<name>A0A174C549_PHOVU</name>
<dbReference type="Pfam" id="PF02518">
    <property type="entry name" value="HATPase_c"/>
    <property type="match status" value="1"/>
</dbReference>
<evidence type="ECO:0000259" key="11">
    <source>
        <dbReference type="PROSITE" id="PS50110"/>
    </source>
</evidence>
<dbReference type="InterPro" id="IPR011006">
    <property type="entry name" value="CheY-like_superfamily"/>
</dbReference>
<gene>
    <name evidence="12" type="primary">evgS_4</name>
    <name evidence="12" type="ORF">ERS852457_01309</name>
</gene>
<dbReference type="Pfam" id="PF07494">
    <property type="entry name" value="Reg_prop"/>
    <property type="match status" value="5"/>
</dbReference>
<evidence type="ECO:0000256" key="1">
    <source>
        <dbReference type="ARBA" id="ARBA00000085"/>
    </source>
</evidence>
<reference evidence="12 13" key="1">
    <citation type="submission" date="2015-09" db="EMBL/GenBank/DDBJ databases">
        <authorList>
            <consortium name="Pathogen Informatics"/>
        </authorList>
    </citation>
    <scope>NUCLEOTIDE SEQUENCE [LARGE SCALE GENOMIC DNA]</scope>
    <source>
        <strain evidence="12 13">2789STDY5834842</strain>
    </source>
</reference>
<dbReference type="Pfam" id="PF12833">
    <property type="entry name" value="HTH_18"/>
    <property type="match status" value="1"/>
</dbReference>
<dbReference type="Gene3D" id="2.130.10.10">
    <property type="entry name" value="YVTN repeat-like/Quinoprotein amine dehydrogenase"/>
    <property type="match status" value="2"/>
</dbReference>
<evidence type="ECO:0000256" key="8">
    <source>
        <dbReference type="SAM" id="Phobius"/>
    </source>
</evidence>
<evidence type="ECO:0000256" key="5">
    <source>
        <dbReference type="ARBA" id="ARBA00023125"/>
    </source>
</evidence>
<protein>
    <recommendedName>
        <fullName evidence="2">histidine kinase</fullName>
        <ecNumber evidence="2">2.7.13.3</ecNumber>
    </recommendedName>
</protein>
<evidence type="ECO:0000256" key="3">
    <source>
        <dbReference type="ARBA" id="ARBA00022553"/>
    </source>
</evidence>
<dbReference type="InterPro" id="IPR015943">
    <property type="entry name" value="WD40/YVTN_repeat-like_dom_sf"/>
</dbReference>
<keyword evidence="4" id="KW-0805">Transcription regulation</keyword>
<keyword evidence="8" id="KW-1133">Transmembrane helix</keyword>
<dbReference type="PROSITE" id="PS50110">
    <property type="entry name" value="RESPONSE_REGULATORY"/>
    <property type="match status" value="1"/>
</dbReference>
<dbReference type="SUPFAM" id="SSF63829">
    <property type="entry name" value="Calcium-dependent phosphotriesterase"/>
    <property type="match status" value="2"/>
</dbReference>
<evidence type="ECO:0000313" key="12">
    <source>
        <dbReference type="EMBL" id="CUO07947.1"/>
    </source>
</evidence>
<dbReference type="Proteomes" id="UP000095333">
    <property type="component" value="Unassembled WGS sequence"/>
</dbReference>
<dbReference type="SUPFAM" id="SSF55874">
    <property type="entry name" value="ATPase domain of HSP90 chaperone/DNA topoisomerase II/histidine kinase"/>
    <property type="match status" value="1"/>
</dbReference>
<dbReference type="FunFam" id="1.10.10.60:FF:000284">
    <property type="entry name" value="Two-component system sensor histidine kinase/response regulator"/>
    <property type="match status" value="1"/>
</dbReference>
<dbReference type="FunFam" id="3.40.50.2300:FF:000138">
    <property type="entry name" value="Two-component system sensor histidine kinase/response regulator"/>
    <property type="match status" value="1"/>
</dbReference>
<dbReference type="Gene3D" id="3.30.565.10">
    <property type="entry name" value="Histidine kinase-like ATPase, C-terminal domain"/>
    <property type="match status" value="1"/>
</dbReference>
<organism evidence="12 13">
    <name type="scientific">Phocaeicola vulgatus</name>
    <name type="common">Bacteroides vulgatus</name>
    <dbReference type="NCBI Taxonomy" id="821"/>
    <lineage>
        <taxon>Bacteria</taxon>
        <taxon>Pseudomonadati</taxon>
        <taxon>Bacteroidota</taxon>
        <taxon>Bacteroidia</taxon>
        <taxon>Bacteroidales</taxon>
        <taxon>Bacteroidaceae</taxon>
        <taxon>Phocaeicola</taxon>
    </lineage>
</organism>
<dbReference type="InterPro" id="IPR004358">
    <property type="entry name" value="Sig_transdc_His_kin-like_C"/>
</dbReference>
<evidence type="ECO:0000256" key="7">
    <source>
        <dbReference type="PROSITE-ProRule" id="PRU00169"/>
    </source>
</evidence>
<keyword evidence="12" id="KW-0418">Kinase</keyword>
<feature type="modified residue" description="4-aspartylphosphate" evidence="7">
    <location>
        <position position="1147"/>
    </location>
</feature>
<dbReference type="InterPro" id="IPR003594">
    <property type="entry name" value="HATPase_dom"/>
</dbReference>
<dbReference type="SUPFAM" id="SSF46689">
    <property type="entry name" value="Homeodomain-like"/>
    <property type="match status" value="1"/>
</dbReference>
<dbReference type="Pfam" id="PF00072">
    <property type="entry name" value="Response_reg"/>
    <property type="match status" value="1"/>
</dbReference>
<dbReference type="CDD" id="cd17574">
    <property type="entry name" value="REC_OmpR"/>
    <property type="match status" value="1"/>
</dbReference>
<dbReference type="Gene3D" id="1.10.287.130">
    <property type="match status" value="1"/>
</dbReference>
<dbReference type="PRINTS" id="PR00344">
    <property type="entry name" value="BCTRLSENSOR"/>
</dbReference>
<dbReference type="EMBL" id="CYZI01000004">
    <property type="protein sequence ID" value="CUO07947.1"/>
    <property type="molecule type" value="Genomic_DNA"/>
</dbReference>
<dbReference type="InterPro" id="IPR013783">
    <property type="entry name" value="Ig-like_fold"/>
</dbReference>